<dbReference type="GO" id="GO:0003677">
    <property type="term" value="F:DNA binding"/>
    <property type="evidence" value="ECO:0007669"/>
    <property type="project" value="InterPro"/>
</dbReference>
<organism evidence="5 6">
    <name type="scientific">Tepidiphilus thermophilus</name>
    <dbReference type="NCBI Taxonomy" id="876478"/>
    <lineage>
        <taxon>Bacteria</taxon>
        <taxon>Pseudomonadati</taxon>
        <taxon>Pseudomonadota</taxon>
        <taxon>Hydrogenophilia</taxon>
        <taxon>Hydrogenophilales</taxon>
        <taxon>Hydrogenophilaceae</taxon>
        <taxon>Tepidiphilus</taxon>
    </lineage>
</organism>
<dbReference type="EC" id="2.1.1.-" evidence="3"/>
<feature type="domain" description="DNA methylase N-4/N-6" evidence="4">
    <location>
        <begin position="228"/>
        <end position="302"/>
    </location>
</feature>
<keyword evidence="2 5" id="KW-0808">Transferase</keyword>
<dbReference type="AlphaFoldDB" id="A0A0K6IY73"/>
<dbReference type="InterPro" id="IPR001091">
    <property type="entry name" value="RM_Methyltransferase"/>
</dbReference>
<dbReference type="OrthoDB" id="9800801at2"/>
<proteinExistence type="inferred from homology"/>
<dbReference type="Pfam" id="PF01555">
    <property type="entry name" value="N6_N4_Mtase"/>
    <property type="match status" value="1"/>
</dbReference>
<dbReference type="GO" id="GO:0032259">
    <property type="term" value="P:methylation"/>
    <property type="evidence" value="ECO:0007669"/>
    <property type="project" value="UniProtKB-KW"/>
</dbReference>
<reference evidence="6" key="1">
    <citation type="submission" date="2015-08" db="EMBL/GenBank/DDBJ databases">
        <authorList>
            <person name="Babu N.S."/>
            <person name="Beckwith C.J."/>
            <person name="Beseler K.G."/>
            <person name="Brison A."/>
            <person name="Carone J.V."/>
            <person name="Caskin T.P."/>
            <person name="Diamond M."/>
            <person name="Durham M.E."/>
            <person name="Foxe J.M."/>
            <person name="Go M."/>
            <person name="Henderson B.A."/>
            <person name="Jones I.B."/>
            <person name="McGettigan J.A."/>
            <person name="Micheletti S.J."/>
            <person name="Nasrallah M.E."/>
            <person name="Ortiz D."/>
            <person name="Piller C.R."/>
            <person name="Privatt S.R."/>
            <person name="Schneider S.L."/>
            <person name="Sharp S."/>
            <person name="Smith T.C."/>
            <person name="Stanton J.D."/>
            <person name="Ullery H.E."/>
            <person name="Wilson R.J."/>
            <person name="Serrano M.G."/>
            <person name="Buck G."/>
            <person name="Lee V."/>
            <person name="Wang Y."/>
            <person name="Carvalho R."/>
            <person name="Voegtly L."/>
            <person name="Shi R."/>
            <person name="Duckworth R."/>
            <person name="Johnson A."/>
            <person name="Loviza R."/>
            <person name="Walstead R."/>
            <person name="Shah Z."/>
            <person name="Kiflezghi M."/>
            <person name="Wade K."/>
            <person name="Ball S.L."/>
            <person name="Bradley K.W."/>
            <person name="Asai D.J."/>
            <person name="Bowman C.A."/>
            <person name="Russell D.A."/>
            <person name="Pope W.H."/>
            <person name="Jacobs-Sera D."/>
            <person name="Hendrix R.W."/>
            <person name="Hatfull G.F."/>
        </authorList>
    </citation>
    <scope>NUCLEOTIDE SEQUENCE [LARGE SCALE GENOMIC DNA]</scope>
    <source>
        <strain evidence="6">JCM 19170</strain>
    </source>
</reference>
<dbReference type="EMBL" id="CYHH01000017">
    <property type="protein sequence ID" value="CUB08004.1"/>
    <property type="molecule type" value="Genomic_DNA"/>
</dbReference>
<protein>
    <recommendedName>
        <fullName evidence="3">Methyltransferase</fullName>
        <ecNumber evidence="3">2.1.1.-</ecNumber>
    </recommendedName>
</protein>
<dbReference type="InterPro" id="IPR029063">
    <property type="entry name" value="SAM-dependent_MTases_sf"/>
</dbReference>
<sequence>MPTAQHALPSPPAKPKRTLENRINDLTWKDWLLFQKSFFHLTDDESLYGGLIQFFTKQYTQEGRLARVMAITVSDERPAFGAHGRVLFRETVAPTDIGQWRYDETDFTPFDFIVVDMRHSGAALVELVAEHADSVRQFLANCRAALKEGGFCVLLSQEVTTDAGRYPLPWVLSSLARRSFRLRDERIGLPDADDAAPTYVNVLQAAKETGPVHADLPALRIGVPAIRTQWVKPKPKPRSKKEILHPAKFPEELVRIFVSELTPTDAVVFDPMGGTGSTAVAALDAGRKAVIVELVEAWADIARSRVAKVGGMTTERWEVLHGDARDATQLIPAKFRPVAYTVTSPPYWRILHNPGMHVSNEGQKARLAKGLRTTYSESDADLGNIKDYRQFIDDLAGIYNCCADLMGPGRVLTIVTKNVKFERAQYPIAWDLVFRLCGIDGRFEYAGTTFWLQDDVGLKPFGMGCDWISNILHNYCIHLRVR</sequence>
<accession>A0A0K6IY73</accession>
<evidence type="ECO:0000313" key="6">
    <source>
        <dbReference type="Proteomes" id="UP000182108"/>
    </source>
</evidence>
<dbReference type="GO" id="GO:0008170">
    <property type="term" value="F:N-methyltransferase activity"/>
    <property type="evidence" value="ECO:0007669"/>
    <property type="project" value="InterPro"/>
</dbReference>
<dbReference type="Gene3D" id="3.40.50.150">
    <property type="entry name" value="Vaccinia Virus protein VP39"/>
    <property type="match status" value="2"/>
</dbReference>
<gene>
    <name evidence="5" type="ORF">Ga0061068_1176</name>
</gene>
<dbReference type="RefSeq" id="WP_055424249.1">
    <property type="nucleotide sequence ID" value="NZ_CYHH01000017.1"/>
</dbReference>
<comment type="similarity">
    <text evidence="3">Belongs to the N(4)/N(6)-methyltransferase family.</text>
</comment>
<name>A0A0K6IY73_9PROT</name>
<keyword evidence="6" id="KW-1185">Reference proteome</keyword>
<dbReference type="Proteomes" id="UP000182108">
    <property type="component" value="Unassembled WGS sequence"/>
</dbReference>
<keyword evidence="1 5" id="KW-0489">Methyltransferase</keyword>
<evidence type="ECO:0000259" key="4">
    <source>
        <dbReference type="Pfam" id="PF01555"/>
    </source>
</evidence>
<evidence type="ECO:0000256" key="3">
    <source>
        <dbReference type="RuleBase" id="RU362026"/>
    </source>
</evidence>
<dbReference type="SUPFAM" id="SSF53335">
    <property type="entry name" value="S-adenosyl-L-methionine-dependent methyltransferases"/>
    <property type="match status" value="3"/>
</dbReference>
<dbReference type="InterPro" id="IPR002941">
    <property type="entry name" value="DNA_methylase_N4/N6"/>
</dbReference>
<evidence type="ECO:0000256" key="1">
    <source>
        <dbReference type="ARBA" id="ARBA00022603"/>
    </source>
</evidence>
<evidence type="ECO:0000256" key="2">
    <source>
        <dbReference type="ARBA" id="ARBA00022679"/>
    </source>
</evidence>
<evidence type="ECO:0000313" key="5">
    <source>
        <dbReference type="EMBL" id="CUB08004.1"/>
    </source>
</evidence>
<dbReference type="PRINTS" id="PR00508">
    <property type="entry name" value="S21N4MTFRASE"/>
</dbReference>